<dbReference type="GO" id="GO:0001919">
    <property type="term" value="P:regulation of receptor recycling"/>
    <property type="evidence" value="ECO:0007669"/>
    <property type="project" value="InterPro"/>
</dbReference>
<dbReference type="GeneTree" id="ENSGT00950000183079"/>
<dbReference type="GO" id="GO:0045121">
    <property type="term" value="C:membrane raft"/>
    <property type="evidence" value="ECO:0007669"/>
    <property type="project" value="InterPro"/>
</dbReference>
<reference evidence="12" key="3">
    <citation type="submission" date="2025-09" db="UniProtKB">
        <authorList>
            <consortium name="Ensembl"/>
        </authorList>
    </citation>
    <scope>IDENTIFICATION</scope>
</reference>
<keyword evidence="8" id="KW-0564">Palmitate</keyword>
<dbReference type="PANTHER" id="PTHR13401">
    <property type="entry name" value="RAGULATOR COMPLEX PROTEIN LAMTOR1"/>
    <property type="match status" value="1"/>
</dbReference>
<evidence type="ECO:0000313" key="13">
    <source>
        <dbReference type="Proteomes" id="UP000007875"/>
    </source>
</evidence>
<name>H2YW32_CIOSA</name>
<evidence type="ECO:0000256" key="8">
    <source>
        <dbReference type="ARBA" id="ARBA00023139"/>
    </source>
</evidence>
<dbReference type="GO" id="GO:0005085">
    <property type="term" value="F:guanyl-nucleotide exchange factor activity"/>
    <property type="evidence" value="ECO:0007669"/>
    <property type="project" value="TreeGrafter"/>
</dbReference>
<dbReference type="GO" id="GO:0043410">
    <property type="term" value="P:positive regulation of MAPK cascade"/>
    <property type="evidence" value="ECO:0007669"/>
    <property type="project" value="InterPro"/>
</dbReference>
<organism evidence="12 13">
    <name type="scientific">Ciona savignyi</name>
    <name type="common">Pacific transparent sea squirt</name>
    <dbReference type="NCBI Taxonomy" id="51511"/>
    <lineage>
        <taxon>Eukaryota</taxon>
        <taxon>Metazoa</taxon>
        <taxon>Chordata</taxon>
        <taxon>Tunicata</taxon>
        <taxon>Ascidiacea</taxon>
        <taxon>Phlebobranchia</taxon>
        <taxon>Cionidae</taxon>
        <taxon>Ciona</taxon>
    </lineage>
</organism>
<dbReference type="GO" id="GO:0071230">
    <property type="term" value="P:cellular response to amino acid stimulus"/>
    <property type="evidence" value="ECO:0007669"/>
    <property type="project" value="InterPro"/>
</dbReference>
<dbReference type="GO" id="GO:0005765">
    <property type="term" value="C:lysosomal membrane"/>
    <property type="evidence" value="ECO:0007669"/>
    <property type="project" value="UniProtKB-SubCell"/>
</dbReference>
<dbReference type="Proteomes" id="UP000007875">
    <property type="component" value="Unassembled WGS sequence"/>
</dbReference>
<keyword evidence="10" id="KW-0449">Lipoprotein</keyword>
<sequence>MGCCESCLGKTDDEPNERTSLLGPSGNAIPVNAANPISTPYDPTPVGSIANSKFDEQSMFNGIITQYNNEVIDITSMDSKIDAVEYMNRVQLYNRKVASLTSGSRYKQQPLHSSGNNPANVLRCDTVGIDDIALV</sequence>
<dbReference type="GO" id="GO:0042632">
    <property type="term" value="P:cholesterol homeostasis"/>
    <property type="evidence" value="ECO:0007669"/>
    <property type="project" value="InterPro"/>
</dbReference>
<comment type="subcellular location">
    <subcellularLocation>
        <location evidence="2">Late endosome membrane</location>
        <topology evidence="2">Lipid-anchor</topology>
        <orientation evidence="2">Cytoplasmic side</orientation>
    </subcellularLocation>
    <subcellularLocation>
        <location evidence="1">Lysosome membrane</location>
        <topology evidence="1">Lipid-anchor</topology>
        <orientation evidence="1">Cytoplasmic side</orientation>
    </subcellularLocation>
</comment>
<evidence type="ECO:0000256" key="5">
    <source>
        <dbReference type="ARBA" id="ARBA00022707"/>
    </source>
</evidence>
<dbReference type="GO" id="GO:0031902">
    <property type="term" value="C:late endosome membrane"/>
    <property type="evidence" value="ECO:0007669"/>
    <property type="project" value="UniProtKB-SubCell"/>
</dbReference>
<evidence type="ECO:0000313" key="12">
    <source>
        <dbReference type="Ensembl" id="ENSCSAVP00000009543.1"/>
    </source>
</evidence>
<dbReference type="GO" id="GO:0060090">
    <property type="term" value="F:molecular adaptor activity"/>
    <property type="evidence" value="ECO:0007669"/>
    <property type="project" value="TreeGrafter"/>
</dbReference>
<accession>H2YW32</accession>
<keyword evidence="5" id="KW-0519">Myristate</keyword>
<keyword evidence="7" id="KW-0472">Membrane</keyword>
<keyword evidence="13" id="KW-1185">Reference proteome</keyword>
<dbReference type="GO" id="GO:0016197">
    <property type="term" value="P:endosomal transport"/>
    <property type="evidence" value="ECO:0007669"/>
    <property type="project" value="InterPro"/>
</dbReference>
<reference evidence="13" key="1">
    <citation type="submission" date="2003-08" db="EMBL/GenBank/DDBJ databases">
        <authorList>
            <person name="Birren B."/>
            <person name="Nusbaum C."/>
            <person name="Abebe A."/>
            <person name="Abouelleil A."/>
            <person name="Adekoya E."/>
            <person name="Ait-zahra M."/>
            <person name="Allen N."/>
            <person name="Allen T."/>
            <person name="An P."/>
            <person name="Anderson M."/>
            <person name="Anderson S."/>
            <person name="Arachchi H."/>
            <person name="Armbruster J."/>
            <person name="Bachantsang P."/>
            <person name="Baldwin J."/>
            <person name="Barry A."/>
            <person name="Bayul T."/>
            <person name="Blitshsteyn B."/>
            <person name="Bloom T."/>
            <person name="Blye J."/>
            <person name="Boguslavskiy L."/>
            <person name="Borowsky M."/>
            <person name="Boukhgalter B."/>
            <person name="Brunache A."/>
            <person name="Butler J."/>
            <person name="Calixte N."/>
            <person name="Calvo S."/>
            <person name="Camarata J."/>
            <person name="Campo K."/>
            <person name="Chang J."/>
            <person name="Cheshatsang Y."/>
            <person name="Citroen M."/>
            <person name="Collymore A."/>
            <person name="Considine T."/>
            <person name="Cook A."/>
            <person name="Cooke P."/>
            <person name="Corum B."/>
            <person name="Cuomo C."/>
            <person name="David R."/>
            <person name="Dawoe T."/>
            <person name="Degray S."/>
            <person name="Dodge S."/>
            <person name="Dooley K."/>
            <person name="Dorje P."/>
            <person name="Dorjee K."/>
            <person name="Dorris L."/>
            <person name="Duffey N."/>
            <person name="Dupes A."/>
            <person name="Elkins T."/>
            <person name="Engels R."/>
            <person name="Erickson J."/>
            <person name="Farina A."/>
            <person name="Faro S."/>
            <person name="Ferreira P."/>
            <person name="Fischer H."/>
            <person name="Fitzgerald M."/>
            <person name="Foley K."/>
            <person name="Gage D."/>
            <person name="Galagan J."/>
            <person name="Gearin G."/>
            <person name="Gnerre S."/>
            <person name="Gnirke A."/>
            <person name="Goyette A."/>
            <person name="Graham J."/>
            <person name="Grandbois E."/>
            <person name="Gyaltsen K."/>
            <person name="Hafez N."/>
            <person name="Hagopian D."/>
            <person name="Hagos B."/>
            <person name="Hall J."/>
            <person name="Hatcher B."/>
            <person name="Heller A."/>
            <person name="Higgins H."/>
            <person name="Honan T."/>
            <person name="Horn A."/>
            <person name="Houde N."/>
            <person name="Hughes L."/>
            <person name="Hulme W."/>
            <person name="Husby E."/>
            <person name="Iliev I."/>
            <person name="Jaffe D."/>
            <person name="Jones C."/>
            <person name="Kamal M."/>
            <person name="Kamat A."/>
            <person name="Kamvysselis M."/>
            <person name="Karlsson E."/>
            <person name="Kells C."/>
            <person name="Kieu A."/>
            <person name="Kisner P."/>
            <person name="Kodira C."/>
            <person name="Kulbokas E."/>
            <person name="Labutti K."/>
            <person name="Lama D."/>
            <person name="Landers T."/>
            <person name="Leger J."/>
            <person name="Levine S."/>
            <person name="Lewis D."/>
            <person name="Lewis T."/>
            <person name="Lindblad-toh K."/>
            <person name="Liu X."/>
            <person name="Lokyitsang T."/>
            <person name="Lokyitsang Y."/>
            <person name="Lucien O."/>
            <person name="Lui A."/>
            <person name="Ma L.J."/>
            <person name="Mabbitt R."/>
            <person name="Macdonald J."/>
            <person name="Maclean C."/>
            <person name="Major J."/>
            <person name="Manning J."/>
            <person name="Marabella R."/>
            <person name="Maru K."/>
            <person name="Matthews C."/>
            <person name="Mauceli E."/>
            <person name="Mccarthy M."/>
            <person name="Mcdonough S."/>
            <person name="Mcghee T."/>
            <person name="Meldrim J."/>
            <person name="Meneus L."/>
            <person name="Mesirov J."/>
            <person name="Mihalev A."/>
            <person name="Mihova T."/>
            <person name="Mikkelsen T."/>
            <person name="Mlenga V."/>
            <person name="Moru K."/>
            <person name="Mozes J."/>
            <person name="Mulrain L."/>
            <person name="Munson G."/>
            <person name="Naylor J."/>
            <person name="Newes C."/>
            <person name="Nguyen C."/>
            <person name="Nguyen N."/>
            <person name="Nguyen T."/>
            <person name="Nicol R."/>
            <person name="Nielsen C."/>
            <person name="Nizzari M."/>
            <person name="Norbu C."/>
            <person name="Norbu N."/>
            <person name="O'donnell P."/>
            <person name="Okoawo O."/>
            <person name="O'leary S."/>
            <person name="Omotosho B."/>
            <person name="O'neill K."/>
            <person name="Osman S."/>
            <person name="Parker S."/>
            <person name="Perrin D."/>
            <person name="Phunkhang P."/>
            <person name="Piqani B."/>
            <person name="Purcell S."/>
            <person name="Rachupka T."/>
            <person name="Ramasamy U."/>
            <person name="Rameau R."/>
            <person name="Ray V."/>
            <person name="Raymond C."/>
            <person name="Retta R."/>
            <person name="Richardson S."/>
            <person name="Rise C."/>
            <person name="Rodriguez J."/>
            <person name="Rogers J."/>
            <person name="Rogov P."/>
            <person name="Rutman M."/>
            <person name="Schupbach R."/>
            <person name="Seaman C."/>
            <person name="Settipalli S."/>
            <person name="Sharpe T."/>
            <person name="Sheridan J."/>
            <person name="Sherpa N."/>
            <person name="Shi J."/>
            <person name="Smirnov S."/>
            <person name="Smith C."/>
            <person name="Sougnez C."/>
            <person name="Spencer B."/>
            <person name="Stalker J."/>
            <person name="Stange-thomann N."/>
            <person name="Stavropoulos S."/>
            <person name="Stetson K."/>
            <person name="Stone C."/>
            <person name="Stone S."/>
            <person name="Stubbs M."/>
            <person name="Talamas J."/>
            <person name="Tchuinga P."/>
            <person name="Tenzing P."/>
            <person name="Tesfaye S."/>
            <person name="Theodore J."/>
            <person name="Thoulutsang Y."/>
            <person name="Topham K."/>
            <person name="Towey S."/>
            <person name="Tsamla T."/>
            <person name="Tsomo N."/>
            <person name="Vallee D."/>
            <person name="Vassiliev H."/>
            <person name="Venkataraman V."/>
            <person name="Vinson J."/>
            <person name="Vo A."/>
            <person name="Wade C."/>
            <person name="Wang S."/>
            <person name="Wangchuk T."/>
            <person name="Wangdi T."/>
            <person name="Whittaker C."/>
            <person name="Wilkinson J."/>
            <person name="Wu Y."/>
            <person name="Wyman D."/>
            <person name="Yadav S."/>
            <person name="Yang S."/>
            <person name="Yang X."/>
            <person name="Yeager S."/>
            <person name="Yee E."/>
            <person name="Young G."/>
            <person name="Zainoun J."/>
            <person name="Zembeck L."/>
            <person name="Zimmer A."/>
            <person name="Zody M."/>
            <person name="Lander E."/>
        </authorList>
    </citation>
    <scope>NUCLEOTIDE SEQUENCE [LARGE SCALE GENOMIC DNA]</scope>
</reference>
<reference evidence="12" key="2">
    <citation type="submission" date="2025-08" db="UniProtKB">
        <authorList>
            <consortium name="Ensembl"/>
        </authorList>
    </citation>
    <scope>IDENTIFICATION</scope>
</reference>
<dbReference type="Ensembl" id="ENSCSAVT00000009660.1">
    <property type="protein sequence ID" value="ENSCSAVP00000009543.1"/>
    <property type="gene ID" value="ENSCSAVG00000005606.1"/>
</dbReference>
<evidence type="ECO:0000256" key="2">
    <source>
        <dbReference type="ARBA" id="ARBA00004577"/>
    </source>
</evidence>
<keyword evidence="6" id="KW-0967">Endosome</keyword>
<evidence type="ECO:0000256" key="7">
    <source>
        <dbReference type="ARBA" id="ARBA00023136"/>
    </source>
</evidence>
<evidence type="ECO:0000256" key="11">
    <source>
        <dbReference type="ARBA" id="ARBA00032695"/>
    </source>
</evidence>
<evidence type="ECO:0000256" key="4">
    <source>
        <dbReference type="ARBA" id="ARBA00016099"/>
    </source>
</evidence>
<dbReference type="SMART" id="SM01262">
    <property type="entry name" value="LAMTOR"/>
    <property type="match status" value="1"/>
</dbReference>
<dbReference type="AlphaFoldDB" id="H2YW32"/>
<evidence type="ECO:0000256" key="10">
    <source>
        <dbReference type="ARBA" id="ARBA00023288"/>
    </source>
</evidence>
<dbReference type="GO" id="GO:0071986">
    <property type="term" value="C:Ragulator complex"/>
    <property type="evidence" value="ECO:0007669"/>
    <property type="project" value="InterPro"/>
</dbReference>
<comment type="similarity">
    <text evidence="3">Belongs to the LAMTOR1 family.</text>
</comment>
<protein>
    <recommendedName>
        <fullName evidence="4">Ragulator complex protein LAMTOR1</fullName>
    </recommendedName>
    <alternativeName>
        <fullName evidence="11">Late endosomal/lysosomal adaptor and MAPK and MTOR activator 1</fullName>
    </alternativeName>
</protein>
<dbReference type="GO" id="GO:0032008">
    <property type="term" value="P:positive regulation of TOR signaling"/>
    <property type="evidence" value="ECO:0007669"/>
    <property type="project" value="InterPro"/>
</dbReference>
<dbReference type="InterPro" id="IPR028209">
    <property type="entry name" value="LAMTOR1/MEH1"/>
</dbReference>
<dbReference type="Pfam" id="PF15454">
    <property type="entry name" value="LAMTOR"/>
    <property type="match status" value="1"/>
</dbReference>
<dbReference type="GO" id="GO:0007040">
    <property type="term" value="P:lysosome organization"/>
    <property type="evidence" value="ECO:0007669"/>
    <property type="project" value="InterPro"/>
</dbReference>
<keyword evidence="9" id="KW-0458">Lysosome</keyword>
<evidence type="ECO:0000256" key="6">
    <source>
        <dbReference type="ARBA" id="ARBA00022753"/>
    </source>
</evidence>
<dbReference type="PANTHER" id="PTHR13401:SF2">
    <property type="entry name" value="RAGULATOR COMPLEX PROTEIN LAMTOR1"/>
    <property type="match status" value="1"/>
</dbReference>
<proteinExistence type="inferred from homology"/>
<evidence type="ECO:0000256" key="9">
    <source>
        <dbReference type="ARBA" id="ARBA00023228"/>
    </source>
</evidence>
<evidence type="ECO:0000256" key="1">
    <source>
        <dbReference type="ARBA" id="ARBA00004122"/>
    </source>
</evidence>
<dbReference type="HOGENOM" id="CLU_136283_0_0_1"/>
<evidence type="ECO:0000256" key="3">
    <source>
        <dbReference type="ARBA" id="ARBA00010861"/>
    </source>
</evidence>